<feature type="non-terminal residue" evidence="3">
    <location>
        <position position="1"/>
    </location>
</feature>
<dbReference type="GO" id="GO:0016491">
    <property type="term" value="F:oxidoreductase activity"/>
    <property type="evidence" value="ECO:0007669"/>
    <property type="project" value="UniProtKB-KW"/>
</dbReference>
<dbReference type="InterPro" id="IPR029752">
    <property type="entry name" value="D-isomer_DH_CS1"/>
</dbReference>
<evidence type="ECO:0000256" key="1">
    <source>
        <dbReference type="ARBA" id="ARBA00023002"/>
    </source>
</evidence>
<organism evidence="3">
    <name type="scientific">marine metagenome</name>
    <dbReference type="NCBI Taxonomy" id="408172"/>
    <lineage>
        <taxon>unclassified sequences</taxon>
        <taxon>metagenomes</taxon>
        <taxon>ecological metagenomes</taxon>
    </lineage>
</organism>
<dbReference type="AlphaFoldDB" id="A0A382R0A7"/>
<dbReference type="GO" id="GO:0051287">
    <property type="term" value="F:NAD binding"/>
    <property type="evidence" value="ECO:0007669"/>
    <property type="project" value="InterPro"/>
</dbReference>
<dbReference type="GO" id="GO:0006357">
    <property type="term" value="P:regulation of transcription by RNA polymerase II"/>
    <property type="evidence" value="ECO:0007669"/>
    <property type="project" value="TreeGrafter"/>
</dbReference>
<dbReference type="GO" id="GO:0001221">
    <property type="term" value="F:transcription coregulator binding"/>
    <property type="evidence" value="ECO:0007669"/>
    <property type="project" value="TreeGrafter"/>
</dbReference>
<gene>
    <name evidence="3" type="ORF">METZ01_LOCUS343362</name>
</gene>
<reference evidence="3" key="1">
    <citation type="submission" date="2018-05" db="EMBL/GenBank/DDBJ databases">
        <authorList>
            <person name="Lanie J.A."/>
            <person name="Ng W.-L."/>
            <person name="Kazmierczak K.M."/>
            <person name="Andrzejewski T.M."/>
            <person name="Davidsen T.M."/>
            <person name="Wayne K.J."/>
            <person name="Tettelin H."/>
            <person name="Glass J.I."/>
            <person name="Rusch D."/>
            <person name="Podicherti R."/>
            <person name="Tsui H.-C.T."/>
            <person name="Winkler M.E."/>
        </authorList>
    </citation>
    <scope>NUCLEOTIDE SEQUENCE</scope>
</reference>
<feature type="domain" description="D-isomer specific 2-hydroxyacid dehydrogenase NAD-binding" evidence="2">
    <location>
        <begin position="7"/>
        <end position="159"/>
    </location>
</feature>
<dbReference type="Pfam" id="PF02826">
    <property type="entry name" value="2-Hacid_dh_C"/>
    <property type="match status" value="1"/>
</dbReference>
<keyword evidence="1" id="KW-0560">Oxidoreductase</keyword>
<dbReference type="InterPro" id="IPR036291">
    <property type="entry name" value="NAD(P)-bd_dom_sf"/>
</dbReference>
<sequence length="211" mass="24030">IGLYDVSSRYFKGSWQNQSSETPRLSSSSLGIIGVGRIGTALVNRMKPFGLKILGYDPYQPSGHEKAVGYKRFQFLDQMLPHCDLVSFHCPLTDETRGMLNASFLDKLKSGSILVNTARGGLLESFDVLEKALKENWIRAAGLDVLPEEPPGSHPLIEAWRNREDWLEGRLWINPHLAFFSNQAWYEMRYKAAETVKLFFEHGILRNRITE</sequence>
<dbReference type="GO" id="GO:0003714">
    <property type="term" value="F:transcription corepressor activity"/>
    <property type="evidence" value="ECO:0007669"/>
    <property type="project" value="TreeGrafter"/>
</dbReference>
<name>A0A382R0A7_9ZZZZ</name>
<dbReference type="Gene3D" id="3.40.50.720">
    <property type="entry name" value="NAD(P)-binding Rossmann-like Domain"/>
    <property type="match status" value="2"/>
</dbReference>
<dbReference type="PANTHER" id="PTHR46029:SF7">
    <property type="entry name" value="C-TERMINAL-BINDING PROTEIN"/>
    <property type="match status" value="1"/>
</dbReference>
<dbReference type="GO" id="GO:0005634">
    <property type="term" value="C:nucleus"/>
    <property type="evidence" value="ECO:0007669"/>
    <property type="project" value="TreeGrafter"/>
</dbReference>
<dbReference type="PROSITE" id="PS00671">
    <property type="entry name" value="D_2_HYDROXYACID_DH_3"/>
    <property type="match status" value="1"/>
</dbReference>
<dbReference type="PROSITE" id="PS00065">
    <property type="entry name" value="D_2_HYDROXYACID_DH_1"/>
    <property type="match status" value="1"/>
</dbReference>
<dbReference type="GO" id="GO:0003713">
    <property type="term" value="F:transcription coactivator activity"/>
    <property type="evidence" value="ECO:0007669"/>
    <property type="project" value="TreeGrafter"/>
</dbReference>
<proteinExistence type="predicted"/>
<dbReference type="InterPro" id="IPR029753">
    <property type="entry name" value="D-isomer_DH_CS"/>
</dbReference>
<protein>
    <recommendedName>
        <fullName evidence="2">D-isomer specific 2-hydroxyacid dehydrogenase NAD-binding domain-containing protein</fullName>
    </recommendedName>
</protein>
<dbReference type="InterPro" id="IPR006140">
    <property type="entry name" value="D-isomer_DH_NAD-bd"/>
</dbReference>
<dbReference type="PANTHER" id="PTHR46029">
    <property type="entry name" value="C-TERMINAL-BINDING PROTEIN"/>
    <property type="match status" value="1"/>
</dbReference>
<dbReference type="EMBL" id="UINC01117813">
    <property type="protein sequence ID" value="SVC90508.1"/>
    <property type="molecule type" value="Genomic_DNA"/>
</dbReference>
<dbReference type="GO" id="GO:0140297">
    <property type="term" value="F:DNA-binding transcription factor binding"/>
    <property type="evidence" value="ECO:0007669"/>
    <property type="project" value="TreeGrafter"/>
</dbReference>
<accession>A0A382R0A7</accession>
<evidence type="ECO:0000313" key="3">
    <source>
        <dbReference type="EMBL" id="SVC90508.1"/>
    </source>
</evidence>
<dbReference type="SUPFAM" id="SSF51735">
    <property type="entry name" value="NAD(P)-binding Rossmann-fold domains"/>
    <property type="match status" value="1"/>
</dbReference>
<evidence type="ECO:0000259" key="2">
    <source>
        <dbReference type="Pfam" id="PF02826"/>
    </source>
</evidence>
<dbReference type="InterPro" id="IPR051638">
    <property type="entry name" value="CTBP_dehydrogenase"/>
</dbReference>